<dbReference type="SUPFAM" id="SSF54098">
    <property type="entry name" value="Prion-like"/>
    <property type="match status" value="1"/>
</dbReference>
<dbReference type="GO" id="GO:0006878">
    <property type="term" value="P:intracellular copper ion homeostasis"/>
    <property type="evidence" value="ECO:0007669"/>
    <property type="project" value="TreeGrafter"/>
</dbReference>
<evidence type="ECO:0000256" key="8">
    <source>
        <dbReference type="ARBA" id="ARBA00023008"/>
    </source>
</evidence>
<comment type="similarity">
    <text evidence="2">Belongs to the prion family.</text>
</comment>
<organism evidence="19 20">
    <name type="scientific">Cervus elaphus hippelaphus</name>
    <name type="common">European red deer</name>
    <dbReference type="NCBI Taxonomy" id="46360"/>
    <lineage>
        <taxon>Eukaryota</taxon>
        <taxon>Metazoa</taxon>
        <taxon>Chordata</taxon>
        <taxon>Craniata</taxon>
        <taxon>Vertebrata</taxon>
        <taxon>Euteleostomi</taxon>
        <taxon>Mammalia</taxon>
        <taxon>Eutheria</taxon>
        <taxon>Laurasiatheria</taxon>
        <taxon>Artiodactyla</taxon>
        <taxon>Ruminantia</taxon>
        <taxon>Pecora</taxon>
        <taxon>Cervidae</taxon>
        <taxon>Cervinae</taxon>
        <taxon>Cervus</taxon>
    </lineage>
</organism>
<dbReference type="InterPro" id="IPR036924">
    <property type="entry name" value="Prion/Doppel_b-ribbon_dom_sf"/>
</dbReference>
<comment type="caution">
    <text evidence="19">The sequence shown here is derived from an EMBL/GenBank/DDBJ whole genome shotgun (WGS) entry which is preliminary data.</text>
</comment>
<evidence type="ECO:0000256" key="15">
    <source>
        <dbReference type="ARBA" id="ARBA00059882"/>
    </source>
</evidence>
<feature type="domain" description="Prion/Doppel protein beta-ribbon" evidence="18">
    <location>
        <begin position="76"/>
        <end position="188"/>
    </location>
</feature>
<evidence type="ECO:0000256" key="12">
    <source>
        <dbReference type="ARBA" id="ARBA00023180"/>
    </source>
</evidence>
<dbReference type="GO" id="GO:0051260">
    <property type="term" value="P:protein homooligomerization"/>
    <property type="evidence" value="ECO:0007669"/>
    <property type="project" value="InterPro"/>
</dbReference>
<feature type="non-terminal residue" evidence="19">
    <location>
        <position position="188"/>
    </location>
</feature>
<evidence type="ECO:0000256" key="13">
    <source>
        <dbReference type="ARBA" id="ARBA00023279"/>
    </source>
</evidence>
<gene>
    <name evidence="19" type="ORF">Celaphus_00007701</name>
</gene>
<evidence type="ECO:0000256" key="5">
    <source>
        <dbReference type="ARBA" id="ARBA00022678"/>
    </source>
</evidence>
<protein>
    <recommendedName>
        <fullName evidence="16">Prion-like protein doppel</fullName>
    </recommendedName>
    <alternativeName>
        <fullName evidence="17">PrPLP</fullName>
    </alternativeName>
</protein>
<evidence type="ECO:0000256" key="3">
    <source>
        <dbReference type="ARBA" id="ARBA00022475"/>
    </source>
</evidence>
<dbReference type="AlphaFoldDB" id="A0A212CBF8"/>
<keyword evidence="13" id="KW-0278">Fertilization</keyword>
<evidence type="ECO:0000313" key="20">
    <source>
        <dbReference type="Proteomes" id="UP000242450"/>
    </source>
</evidence>
<dbReference type="EMBL" id="MKHE01000023">
    <property type="protein sequence ID" value="OWK03333.1"/>
    <property type="molecule type" value="Genomic_DNA"/>
</dbReference>
<evidence type="ECO:0000313" key="19">
    <source>
        <dbReference type="EMBL" id="OWK03333.1"/>
    </source>
</evidence>
<dbReference type="Proteomes" id="UP000242450">
    <property type="component" value="Chromosome 23"/>
</dbReference>
<dbReference type="InterPro" id="IPR022416">
    <property type="entry name" value="Prion/Doppel_prot_b-ribbon_dom"/>
</dbReference>
<keyword evidence="8" id="KW-0186">Copper</keyword>
<reference evidence="19 20" key="1">
    <citation type="journal article" date="2018" name="Mol. Genet. Genomics">
        <title>The red deer Cervus elaphus genome CerEla1.0: sequencing, annotating, genes, and chromosomes.</title>
        <authorList>
            <person name="Bana N.A."/>
            <person name="Nyiri A."/>
            <person name="Nagy J."/>
            <person name="Frank K."/>
            <person name="Nagy T."/>
            <person name="Steger V."/>
            <person name="Schiller M."/>
            <person name="Lakatos P."/>
            <person name="Sugar L."/>
            <person name="Horn P."/>
            <person name="Barta E."/>
            <person name="Orosz L."/>
        </authorList>
    </citation>
    <scope>NUCLEOTIDE SEQUENCE [LARGE SCALE GENOMIC DNA]</scope>
    <source>
        <strain evidence="19">Hungarian</strain>
    </source>
</reference>
<dbReference type="Gene3D" id="1.10.790.10">
    <property type="entry name" value="Prion/Doppel protein, beta-ribbon domain"/>
    <property type="match status" value="1"/>
</dbReference>
<evidence type="ECO:0000256" key="1">
    <source>
        <dbReference type="ARBA" id="ARBA00004609"/>
    </source>
</evidence>
<evidence type="ECO:0000259" key="18">
    <source>
        <dbReference type="Pfam" id="PF00377"/>
    </source>
</evidence>
<dbReference type="OrthoDB" id="9523143at2759"/>
<evidence type="ECO:0000256" key="6">
    <source>
        <dbReference type="ARBA" id="ARBA00022723"/>
    </source>
</evidence>
<keyword evidence="20" id="KW-1185">Reference proteome</keyword>
<keyword evidence="6" id="KW-0479">Metal-binding</keyword>
<evidence type="ECO:0000256" key="4">
    <source>
        <dbReference type="ARBA" id="ARBA00022622"/>
    </source>
</evidence>
<evidence type="ECO:0000256" key="9">
    <source>
        <dbReference type="ARBA" id="ARBA00023087"/>
    </source>
</evidence>
<keyword evidence="10" id="KW-0472">Membrane</keyword>
<comment type="subcellular location">
    <subcellularLocation>
        <location evidence="1">Cell membrane</location>
        <topology evidence="1">Lipid-anchor</topology>
        <topology evidence="1">GPI-anchor</topology>
    </subcellularLocation>
</comment>
<dbReference type="PANTHER" id="PTHR15506">
    <property type="entry name" value="DOPPEL PRION"/>
    <property type="match status" value="1"/>
</dbReference>
<comment type="function">
    <text evidence="15">Required for normal acrosome reaction and for normal male fertility. Can bind Cu(2+).</text>
</comment>
<dbReference type="GO" id="GO:0009897">
    <property type="term" value="C:external side of plasma membrane"/>
    <property type="evidence" value="ECO:0007669"/>
    <property type="project" value="UniProtKB-ARBA"/>
</dbReference>
<keyword evidence="11" id="KW-1015">Disulfide bond</keyword>
<keyword evidence="3" id="KW-1003">Cell membrane</keyword>
<evidence type="ECO:0000256" key="10">
    <source>
        <dbReference type="ARBA" id="ARBA00023136"/>
    </source>
</evidence>
<keyword evidence="4" id="KW-0336">GPI-anchor</keyword>
<name>A0A212CBF8_CEREH</name>
<evidence type="ECO:0000256" key="11">
    <source>
        <dbReference type="ARBA" id="ARBA00023157"/>
    </source>
</evidence>
<dbReference type="FunFam" id="1.10.790.10:FF:000002">
    <property type="entry name" value="Prion-like protein doppel"/>
    <property type="match status" value="1"/>
</dbReference>
<keyword evidence="5" id="KW-0640">Prion</keyword>
<keyword evidence="12" id="KW-0325">Glycoprotein</keyword>
<evidence type="ECO:0000256" key="2">
    <source>
        <dbReference type="ARBA" id="ARBA00009910"/>
    </source>
</evidence>
<sequence length="188" mass="22032">SYIARQVQEYVQKVHKRTVCPWLQRCIREILSQLSSVKARGIKHRIKWNRKALPSTSQVTEAHTAEIRPGAFIKQGRKLDINFGVEGNRYYEANYWQFPDGIHYNGCSEANVTKEKFVTSCINATQAANQEELSREKQDNKLYQRVLWQLIRELCSIKHCDFWLERGAGLRVTLDQPVMLCLLVFIWF</sequence>
<proteinExistence type="inferred from homology"/>
<accession>A0A212CBF8</accession>
<feature type="non-terminal residue" evidence="19">
    <location>
        <position position="1"/>
    </location>
</feature>
<evidence type="ECO:0000256" key="14">
    <source>
        <dbReference type="ARBA" id="ARBA00023288"/>
    </source>
</evidence>
<evidence type="ECO:0000256" key="16">
    <source>
        <dbReference type="ARBA" id="ARBA00073809"/>
    </source>
</evidence>
<dbReference type="GO" id="GO:0007338">
    <property type="term" value="P:single fertilization"/>
    <property type="evidence" value="ECO:0007669"/>
    <property type="project" value="UniProtKB-KW"/>
</dbReference>
<keyword evidence="9" id="KW-0034">Amyloid</keyword>
<dbReference type="GO" id="GO:0005507">
    <property type="term" value="F:copper ion binding"/>
    <property type="evidence" value="ECO:0007669"/>
    <property type="project" value="UniProtKB-ARBA"/>
</dbReference>
<evidence type="ECO:0000256" key="7">
    <source>
        <dbReference type="ARBA" id="ARBA00022729"/>
    </source>
</evidence>
<dbReference type="Pfam" id="PF00377">
    <property type="entry name" value="Prion"/>
    <property type="match status" value="1"/>
</dbReference>
<evidence type="ECO:0000256" key="17">
    <source>
        <dbReference type="ARBA" id="ARBA00078045"/>
    </source>
</evidence>
<keyword evidence="14" id="KW-0449">Lipoprotein</keyword>
<keyword evidence="7" id="KW-0732">Signal</keyword>
<dbReference type="PANTHER" id="PTHR15506:SF0">
    <property type="entry name" value="PRION-LIKE PROTEIN DOPPEL"/>
    <property type="match status" value="1"/>
</dbReference>